<comment type="caution">
    <text evidence="2">The sequence shown here is derived from an EMBL/GenBank/DDBJ whole genome shotgun (WGS) entry which is preliminary data.</text>
</comment>
<dbReference type="AlphaFoldDB" id="A0A0F9QFP0"/>
<evidence type="ECO:0000313" key="2">
    <source>
        <dbReference type="EMBL" id="KKN41329.1"/>
    </source>
</evidence>
<keyword evidence="1" id="KW-0812">Transmembrane</keyword>
<reference evidence="2" key="1">
    <citation type="journal article" date="2015" name="Nature">
        <title>Complex archaea that bridge the gap between prokaryotes and eukaryotes.</title>
        <authorList>
            <person name="Spang A."/>
            <person name="Saw J.H."/>
            <person name="Jorgensen S.L."/>
            <person name="Zaremba-Niedzwiedzka K."/>
            <person name="Martijn J."/>
            <person name="Lind A.E."/>
            <person name="van Eijk R."/>
            <person name="Schleper C."/>
            <person name="Guy L."/>
            <person name="Ettema T.J."/>
        </authorList>
    </citation>
    <scope>NUCLEOTIDE SEQUENCE</scope>
</reference>
<organism evidence="2">
    <name type="scientific">marine sediment metagenome</name>
    <dbReference type="NCBI Taxonomy" id="412755"/>
    <lineage>
        <taxon>unclassified sequences</taxon>
        <taxon>metagenomes</taxon>
        <taxon>ecological metagenomes</taxon>
    </lineage>
</organism>
<sequence length="142" mass="16172">MIKERDEDVFSALKDMAENVHLVSRNYNDELIGIDYYANLAILTDAELNELVRLWQLKIKTCHKEKLASQWMIIQIFLIIASAEYIALKSGGLIVETIAALLGIIAMIAMLEDKRVVKAKRNLKDAITVTQHLQNLHSDRHS</sequence>
<name>A0A0F9QFP0_9ZZZZ</name>
<gene>
    <name evidence="2" type="ORF">LCGC14_0724460</name>
</gene>
<keyword evidence="1" id="KW-0472">Membrane</keyword>
<feature type="transmembrane region" description="Helical" evidence="1">
    <location>
        <begin position="93"/>
        <end position="111"/>
    </location>
</feature>
<feature type="transmembrane region" description="Helical" evidence="1">
    <location>
        <begin position="67"/>
        <end position="87"/>
    </location>
</feature>
<protein>
    <recommendedName>
        <fullName evidence="3">SMODS and SLOG-associating 2TM effector domain-containing protein</fullName>
    </recommendedName>
</protein>
<keyword evidence="1" id="KW-1133">Transmembrane helix</keyword>
<dbReference type="EMBL" id="LAZR01001654">
    <property type="protein sequence ID" value="KKN41329.1"/>
    <property type="molecule type" value="Genomic_DNA"/>
</dbReference>
<evidence type="ECO:0000256" key="1">
    <source>
        <dbReference type="SAM" id="Phobius"/>
    </source>
</evidence>
<evidence type="ECO:0008006" key="3">
    <source>
        <dbReference type="Google" id="ProtNLM"/>
    </source>
</evidence>
<accession>A0A0F9QFP0</accession>
<proteinExistence type="predicted"/>